<evidence type="ECO:0008006" key="2">
    <source>
        <dbReference type="Google" id="ProtNLM"/>
    </source>
</evidence>
<evidence type="ECO:0000313" key="1">
    <source>
        <dbReference type="EMBL" id="KAL0442145.1"/>
    </source>
</evidence>
<comment type="caution">
    <text evidence="1">The sequence shown here is derived from an EMBL/GenBank/DDBJ whole genome shotgun (WGS) entry which is preliminary data.</text>
</comment>
<reference evidence="1" key="1">
    <citation type="submission" date="2020-06" db="EMBL/GenBank/DDBJ databases">
        <authorList>
            <person name="Li T."/>
            <person name="Hu X."/>
            <person name="Zhang T."/>
            <person name="Song X."/>
            <person name="Zhang H."/>
            <person name="Dai N."/>
            <person name="Sheng W."/>
            <person name="Hou X."/>
            <person name="Wei L."/>
        </authorList>
    </citation>
    <scope>NUCLEOTIDE SEQUENCE</scope>
    <source>
        <strain evidence="1">G02</strain>
        <tissue evidence="1">Leaf</tissue>
    </source>
</reference>
<dbReference type="EMBL" id="JACGWJ010000001">
    <property type="protein sequence ID" value="KAL0442145.1"/>
    <property type="molecule type" value="Genomic_DNA"/>
</dbReference>
<reference evidence="1" key="2">
    <citation type="journal article" date="2024" name="Plant">
        <title>Genomic evolution and insights into agronomic trait innovations of Sesamum species.</title>
        <authorList>
            <person name="Miao H."/>
            <person name="Wang L."/>
            <person name="Qu L."/>
            <person name="Liu H."/>
            <person name="Sun Y."/>
            <person name="Le M."/>
            <person name="Wang Q."/>
            <person name="Wei S."/>
            <person name="Zheng Y."/>
            <person name="Lin W."/>
            <person name="Duan Y."/>
            <person name="Cao H."/>
            <person name="Xiong S."/>
            <person name="Wang X."/>
            <person name="Wei L."/>
            <person name="Li C."/>
            <person name="Ma Q."/>
            <person name="Ju M."/>
            <person name="Zhao R."/>
            <person name="Li G."/>
            <person name="Mu C."/>
            <person name="Tian Q."/>
            <person name="Mei H."/>
            <person name="Zhang T."/>
            <person name="Gao T."/>
            <person name="Zhang H."/>
        </authorList>
    </citation>
    <scope>NUCLEOTIDE SEQUENCE</scope>
    <source>
        <strain evidence="1">G02</strain>
    </source>
</reference>
<gene>
    <name evidence="1" type="ORF">Sradi_0153400</name>
</gene>
<dbReference type="AlphaFoldDB" id="A0AAW2WL80"/>
<protein>
    <recommendedName>
        <fullName evidence="2">Retrotransposon Copia-like N-terminal domain-containing protein</fullName>
    </recommendedName>
</protein>
<accession>A0AAW2WL80</accession>
<organism evidence="1">
    <name type="scientific">Sesamum radiatum</name>
    <name type="common">Black benniseed</name>
    <dbReference type="NCBI Taxonomy" id="300843"/>
    <lineage>
        <taxon>Eukaryota</taxon>
        <taxon>Viridiplantae</taxon>
        <taxon>Streptophyta</taxon>
        <taxon>Embryophyta</taxon>
        <taxon>Tracheophyta</taxon>
        <taxon>Spermatophyta</taxon>
        <taxon>Magnoliopsida</taxon>
        <taxon>eudicotyledons</taxon>
        <taxon>Gunneridae</taxon>
        <taxon>Pentapetalae</taxon>
        <taxon>asterids</taxon>
        <taxon>lamiids</taxon>
        <taxon>Lamiales</taxon>
        <taxon>Pedaliaceae</taxon>
        <taxon>Sesamum</taxon>
    </lineage>
</organism>
<proteinExistence type="predicted"/>
<sequence>MLFLCYVDQIMSKNPLTVILEANKLNGNNYNDWLRNLKIVLDFESQTYVVDQSPPTFLLEDSNAKERMAFEKYHDDDRKVHSIILVSMTYELQK</sequence>
<name>A0AAW2WL80_SESRA</name>